<protein>
    <submittedName>
        <fullName evidence="1">Uncharacterized protein</fullName>
    </submittedName>
</protein>
<evidence type="ECO:0000313" key="1">
    <source>
        <dbReference type="EMBL" id="CAD8263346.1"/>
    </source>
</evidence>
<proteinExistence type="predicted"/>
<dbReference type="EMBL" id="HBEA01016852">
    <property type="protein sequence ID" value="CAD8263346.1"/>
    <property type="molecule type" value="Transcribed_RNA"/>
</dbReference>
<reference evidence="1" key="1">
    <citation type="submission" date="2021-01" db="EMBL/GenBank/DDBJ databases">
        <authorList>
            <person name="Corre E."/>
            <person name="Pelletier E."/>
            <person name="Niang G."/>
            <person name="Scheremetjew M."/>
            <person name="Finn R."/>
            <person name="Kale V."/>
            <person name="Holt S."/>
            <person name="Cochrane G."/>
            <person name="Meng A."/>
            <person name="Brown T."/>
            <person name="Cohen L."/>
        </authorList>
    </citation>
    <scope>NUCLEOTIDE SEQUENCE</scope>
    <source>
        <strain evidence="1">CCMP2078</strain>
    </source>
</reference>
<organism evidence="1">
    <name type="scientific">Pinguiococcus pyrenoidosus</name>
    <dbReference type="NCBI Taxonomy" id="172671"/>
    <lineage>
        <taxon>Eukaryota</taxon>
        <taxon>Sar</taxon>
        <taxon>Stramenopiles</taxon>
        <taxon>Ochrophyta</taxon>
        <taxon>Pinguiophyceae</taxon>
        <taxon>Pinguiochrysidales</taxon>
        <taxon>Pinguiochrysidaceae</taxon>
        <taxon>Pinguiococcus</taxon>
    </lineage>
</organism>
<name>A0A7R9UDY2_9STRA</name>
<sequence length="183" mass="20594">MEEDLDALLDSALDDVLETGGPKAAMDDLDALLEDVSQEVSAREEPEIPGVEAQRIEQGLFLFPASKRSVWTAKVKRDFAALREEQWKWRPPSRAYSEGVTGTSGKVRPGLRNLFQETVNRSAASVYEGREEGAPPLVLDSDVMKLMNKQYREQILGELRPKILADPNFDRARYPHLAARLDR</sequence>
<gene>
    <name evidence="1" type="ORF">PPYR1160_LOCUS12848</name>
</gene>
<accession>A0A7R9UDY2</accession>
<dbReference type="AlphaFoldDB" id="A0A7R9UDY2"/>